<feature type="compositionally biased region" description="Polar residues" evidence="4">
    <location>
        <begin position="54"/>
        <end position="76"/>
    </location>
</feature>
<dbReference type="GO" id="GO:0003677">
    <property type="term" value="F:DNA binding"/>
    <property type="evidence" value="ECO:0007669"/>
    <property type="project" value="InterPro"/>
</dbReference>
<organism evidence="6 7">
    <name type="scientific">Odontophorus gujanensis</name>
    <name type="common">marbled wood quail</name>
    <dbReference type="NCBI Taxonomy" id="886794"/>
    <lineage>
        <taxon>Eukaryota</taxon>
        <taxon>Metazoa</taxon>
        <taxon>Chordata</taxon>
        <taxon>Craniata</taxon>
        <taxon>Vertebrata</taxon>
        <taxon>Euteleostomi</taxon>
        <taxon>Archelosauria</taxon>
        <taxon>Archosauria</taxon>
        <taxon>Dinosauria</taxon>
        <taxon>Saurischia</taxon>
        <taxon>Theropoda</taxon>
        <taxon>Coelurosauria</taxon>
        <taxon>Aves</taxon>
        <taxon>Neognathae</taxon>
        <taxon>Galloanserae</taxon>
        <taxon>Galliformes</taxon>
        <taxon>Odontophoridae</taxon>
        <taxon>Odontophorus</taxon>
    </lineage>
</organism>
<proteinExistence type="predicted"/>
<evidence type="ECO:0000259" key="5">
    <source>
        <dbReference type="PROSITE" id="PS51036"/>
    </source>
</evidence>
<feature type="domain" description="A20-type" evidence="5">
    <location>
        <begin position="8"/>
        <end position="42"/>
    </location>
</feature>
<evidence type="ECO:0000256" key="1">
    <source>
        <dbReference type="ARBA" id="ARBA00022723"/>
    </source>
</evidence>
<dbReference type="SMART" id="SM00259">
    <property type="entry name" value="ZnF_A20"/>
    <property type="match status" value="1"/>
</dbReference>
<evidence type="ECO:0000256" key="3">
    <source>
        <dbReference type="ARBA" id="ARBA00022833"/>
    </source>
</evidence>
<dbReference type="SUPFAM" id="SSF57716">
    <property type="entry name" value="Glucocorticoid receptor-like (DNA-binding domain)"/>
    <property type="match status" value="1"/>
</dbReference>
<dbReference type="AlphaFoldDB" id="A0A7K9Z0M1"/>
<evidence type="ECO:0000313" key="7">
    <source>
        <dbReference type="Proteomes" id="UP000522663"/>
    </source>
</evidence>
<evidence type="ECO:0000256" key="2">
    <source>
        <dbReference type="ARBA" id="ARBA00022771"/>
    </source>
</evidence>
<feature type="compositionally biased region" description="Basic and acidic residues" evidence="4">
    <location>
        <begin position="107"/>
        <end position="121"/>
    </location>
</feature>
<dbReference type="PROSITE" id="PS51036">
    <property type="entry name" value="ZF_A20"/>
    <property type="match status" value="1"/>
</dbReference>
<feature type="region of interest" description="Disordered" evidence="4">
    <location>
        <begin position="41"/>
        <end position="121"/>
    </location>
</feature>
<dbReference type="EMBL" id="VXAB01013510">
    <property type="protein sequence ID" value="NXJ15863.1"/>
    <property type="molecule type" value="Genomic_DNA"/>
</dbReference>
<keyword evidence="7" id="KW-1185">Reference proteome</keyword>
<gene>
    <name evidence="6" type="primary">Zfand5_1</name>
    <name evidence="6" type="ORF">ODOGUJ_R02757</name>
</gene>
<accession>A0A7K9Z0M1</accession>
<reference evidence="6 7" key="1">
    <citation type="submission" date="2019-09" db="EMBL/GenBank/DDBJ databases">
        <title>Bird 10,000 Genomes (B10K) Project - Family phase.</title>
        <authorList>
            <person name="Zhang G."/>
        </authorList>
    </citation>
    <scope>NUCLEOTIDE SEQUENCE [LARGE SCALE GENOMIC DNA]</scope>
    <source>
        <strain evidence="6">B10K-DU-001-53</strain>
        <tissue evidence="6">Muscle</tissue>
    </source>
</reference>
<dbReference type="OrthoDB" id="428577at2759"/>
<dbReference type="FunFam" id="1.20.5.4770:FF:000001">
    <property type="entry name" value="Zinc finger AN1-type containing 6"/>
    <property type="match status" value="1"/>
</dbReference>
<sequence length="121" mass="12878">MTQETNQTPGPMLCSTGCGFYGNPRTNGMCSVCYKEHLQRQQNSGRISPMGKASGSNSPTSDSASVQRADTTSLNNCDGVAGSTSEKSRNVPVAALPVTQQMTEMSISREEKVTPKTETEP</sequence>
<dbReference type="InterPro" id="IPR050652">
    <property type="entry name" value="AN1_A20_ZnFinger"/>
</dbReference>
<evidence type="ECO:0000256" key="4">
    <source>
        <dbReference type="SAM" id="MobiDB-lite"/>
    </source>
</evidence>
<dbReference type="Gene3D" id="1.20.5.4770">
    <property type="match status" value="1"/>
</dbReference>
<dbReference type="Pfam" id="PF01754">
    <property type="entry name" value="zf-A20"/>
    <property type="match status" value="1"/>
</dbReference>
<dbReference type="GO" id="GO:0008270">
    <property type="term" value="F:zinc ion binding"/>
    <property type="evidence" value="ECO:0007669"/>
    <property type="project" value="UniProtKB-KW"/>
</dbReference>
<keyword evidence="2" id="KW-0863">Zinc-finger</keyword>
<dbReference type="InterPro" id="IPR002653">
    <property type="entry name" value="Znf_A20"/>
</dbReference>
<evidence type="ECO:0000313" key="6">
    <source>
        <dbReference type="EMBL" id="NXJ15863.1"/>
    </source>
</evidence>
<feature type="non-terminal residue" evidence="6">
    <location>
        <position position="1"/>
    </location>
</feature>
<name>A0A7K9Z0M1_9GALL</name>
<keyword evidence="3" id="KW-0862">Zinc</keyword>
<dbReference type="PANTHER" id="PTHR10634:SF26">
    <property type="entry name" value="AN1-TYPE ZINC FINGER PROTEIN 5"/>
    <property type="match status" value="1"/>
</dbReference>
<protein>
    <submittedName>
        <fullName evidence="6">ZFAN5 protein</fullName>
    </submittedName>
</protein>
<comment type="caution">
    <text evidence="6">The sequence shown here is derived from an EMBL/GenBank/DDBJ whole genome shotgun (WGS) entry which is preliminary data.</text>
</comment>
<feature type="non-terminal residue" evidence="6">
    <location>
        <position position="121"/>
    </location>
</feature>
<dbReference type="PANTHER" id="PTHR10634">
    <property type="entry name" value="AN1-TYPE ZINC FINGER PROTEIN"/>
    <property type="match status" value="1"/>
</dbReference>
<dbReference type="Proteomes" id="UP000522663">
    <property type="component" value="Unassembled WGS sequence"/>
</dbReference>
<keyword evidence="1" id="KW-0479">Metal-binding</keyword>